<protein>
    <submittedName>
        <fullName evidence="1">Uncharacterized protein</fullName>
    </submittedName>
</protein>
<dbReference type="Proteomes" id="UP000198620">
    <property type="component" value="Unassembled WGS sequence"/>
</dbReference>
<evidence type="ECO:0000313" key="1">
    <source>
        <dbReference type="EMBL" id="SEK81768.1"/>
    </source>
</evidence>
<dbReference type="EMBL" id="FOBH01000003">
    <property type="protein sequence ID" value="SEK81768.1"/>
    <property type="molecule type" value="Genomic_DNA"/>
</dbReference>
<name>A0A1H7K4I8_9PROT</name>
<gene>
    <name evidence="1" type="ORF">SAMN05216387_103105</name>
</gene>
<evidence type="ECO:0000313" key="2">
    <source>
        <dbReference type="Proteomes" id="UP000198620"/>
    </source>
</evidence>
<proteinExistence type="predicted"/>
<dbReference type="AlphaFoldDB" id="A0A1H7K4I8"/>
<dbReference type="STRING" id="1233.SAMN05216387_103105"/>
<organism evidence="1 2">
    <name type="scientific">Nitrosovibrio tenuis</name>
    <dbReference type="NCBI Taxonomy" id="1233"/>
    <lineage>
        <taxon>Bacteria</taxon>
        <taxon>Pseudomonadati</taxon>
        <taxon>Pseudomonadota</taxon>
        <taxon>Betaproteobacteria</taxon>
        <taxon>Nitrosomonadales</taxon>
        <taxon>Nitrosomonadaceae</taxon>
        <taxon>Nitrosovibrio</taxon>
    </lineage>
</organism>
<sequence length="60" mass="6695">MALLNRSNNTAIWKRYVMPFGFIGALPHETGSRAAKKGTDQLLCNPRVLPLWSIRSLGLL</sequence>
<accession>A0A1H7K4I8</accession>
<keyword evidence="2" id="KW-1185">Reference proteome</keyword>
<reference evidence="1 2" key="1">
    <citation type="submission" date="2016-10" db="EMBL/GenBank/DDBJ databases">
        <authorList>
            <person name="de Groot N.N."/>
        </authorList>
    </citation>
    <scope>NUCLEOTIDE SEQUENCE [LARGE SCALE GENOMIC DNA]</scope>
    <source>
        <strain evidence="1 2">Nv1</strain>
    </source>
</reference>